<dbReference type="AlphaFoldDB" id="A0A409WDK6"/>
<accession>A0A409WDK6</accession>
<feature type="region of interest" description="Disordered" evidence="1">
    <location>
        <begin position="392"/>
        <end position="474"/>
    </location>
</feature>
<evidence type="ECO:0000256" key="1">
    <source>
        <dbReference type="SAM" id="MobiDB-lite"/>
    </source>
</evidence>
<organism evidence="2 3">
    <name type="scientific">Panaeolus cyanescens</name>
    <dbReference type="NCBI Taxonomy" id="181874"/>
    <lineage>
        <taxon>Eukaryota</taxon>
        <taxon>Fungi</taxon>
        <taxon>Dikarya</taxon>
        <taxon>Basidiomycota</taxon>
        <taxon>Agaricomycotina</taxon>
        <taxon>Agaricomycetes</taxon>
        <taxon>Agaricomycetidae</taxon>
        <taxon>Agaricales</taxon>
        <taxon>Agaricineae</taxon>
        <taxon>Galeropsidaceae</taxon>
        <taxon>Panaeolus</taxon>
    </lineage>
</organism>
<feature type="region of interest" description="Disordered" evidence="1">
    <location>
        <begin position="304"/>
        <end position="380"/>
    </location>
</feature>
<gene>
    <name evidence="2" type="ORF">CVT24_011329</name>
</gene>
<feature type="region of interest" description="Disordered" evidence="1">
    <location>
        <begin position="490"/>
        <end position="600"/>
    </location>
</feature>
<feature type="compositionally biased region" description="Low complexity" evidence="1">
    <location>
        <begin position="450"/>
        <end position="469"/>
    </location>
</feature>
<feature type="compositionally biased region" description="Pro residues" evidence="1">
    <location>
        <begin position="364"/>
        <end position="375"/>
    </location>
</feature>
<evidence type="ECO:0000313" key="3">
    <source>
        <dbReference type="Proteomes" id="UP000284842"/>
    </source>
</evidence>
<dbReference type="EMBL" id="NHTK01005553">
    <property type="protein sequence ID" value="PPQ76612.1"/>
    <property type="molecule type" value="Genomic_DNA"/>
</dbReference>
<reference evidence="2 3" key="1">
    <citation type="journal article" date="2018" name="Evol. Lett.">
        <title>Horizontal gene cluster transfer increased hallucinogenic mushroom diversity.</title>
        <authorList>
            <person name="Reynolds H.T."/>
            <person name="Vijayakumar V."/>
            <person name="Gluck-Thaler E."/>
            <person name="Korotkin H.B."/>
            <person name="Matheny P.B."/>
            <person name="Slot J.C."/>
        </authorList>
    </citation>
    <scope>NUCLEOTIDE SEQUENCE [LARGE SCALE GENOMIC DNA]</scope>
    <source>
        <strain evidence="2 3">2629</strain>
    </source>
</reference>
<feature type="region of interest" description="Disordered" evidence="1">
    <location>
        <begin position="1112"/>
        <end position="1140"/>
    </location>
</feature>
<sequence length="1140" mass="124516">MIGPRSPGAGTPHPQSVDGFSTGGATSLHHQTSAKHLIARYESLTTPPPQERTPPTFLNHAKSLRKREQRRRGQSGHATGASADSHHGFTQPTSIDVISKKDRSPLRQSFRNLFSVLKKGANGLPGAVKKRLSEDKLGFAHKLRSSIDKDDLDEGLKVDPILESPDIDNPLDTPLRQKKKQTGPLLYLVNSSDGNNSQWIPADVTLDALYVSVAMFLSEMDLCVREIALGDCVDIRSVSLPQLGADEAEALDDIGRREGGAGGLRVFEMLLSGGKKERFAARSVKERAGWISSIWDATLPAQKLKAARGKKPQEETKHVERTPPQASQPIVEDTQIIPIESPMPTPLMKSSPLLHPSYSDRSLPPLPPSSPPPPLHLSIPDTAPLVQSVIRTGHIGPSDGTIPPVEGPISPSIYPPTLAPTISNGSVEKPYPKPPSLRVKTSSLARSNDRPSSSTLSPITPRSTPRSPSVQNLSQLSVVRQRLQQIERSHSALSTQTMSGLASGASTPVRARSPLSPVTPTRPKVPMKSPTTPGTLPTPTAMVRSPASPAGSTWSMGTAVFRNKPIVSSEGPSERNDRKDIPSDKVKTTVRETDRLSQSKSAEITLPPIEPLKVDRKSKEKEEMTMRNVGKESPAIDLEQSIAKALVPDGKQPWMDDIQKISRDLNSVKGVIGGESGYPTVHQMVVGLEHYAHSGKKSLKGIKENMEEVKQRMEEVATHAASTSAATMENGTKILQRLEEQHLKHLKAVSQSMTTQTSTTAGNGEVLRVLGAIESKLASEFPAVLQILTEIRLRESNHKREPSEGEGSSAAADGGVGMHALGNAETGKQVDLAPLVEKLEEIKTLCKIHSEQDAASKSTDTTPLHQELKLPELERILALVEEDGQKQALLSQQQADSVRYLNELNSWLEAFVNNGTSQIQGLATNVEQICKALGCLTPDYRDPRMPGAPPDSDGPKSLMNDIRELIAGMQARDQNFAALQAAVHSLLEVLTTASNRVSTDSRAIAGMIDQQRRDQETLFRAFTDEISGEIKGERLRFVEAMKEATAINVQLHVEQFKHELNREVMSVTEEVGRLHREKQSIEQQISELFSFYSKQKQGTMPLQNNQINTIENVPQTPIRQPQRANIPRSHHRPLPYVRHS</sequence>
<feature type="compositionally biased region" description="Polar residues" evidence="1">
    <location>
        <begin position="491"/>
        <end position="506"/>
    </location>
</feature>
<name>A0A409WDK6_9AGAR</name>
<protein>
    <recommendedName>
        <fullName evidence="4">PH domain-containing protein</fullName>
    </recommendedName>
</protein>
<feature type="compositionally biased region" description="Basic residues" evidence="1">
    <location>
        <begin position="63"/>
        <end position="74"/>
    </location>
</feature>
<feature type="compositionally biased region" description="Polar residues" evidence="1">
    <location>
        <begin position="1112"/>
        <end position="1123"/>
    </location>
</feature>
<feature type="compositionally biased region" description="Basic and acidic residues" evidence="1">
    <location>
        <begin position="311"/>
        <end position="321"/>
    </location>
</feature>
<dbReference type="InParanoid" id="A0A409WDK6"/>
<proteinExistence type="predicted"/>
<comment type="caution">
    <text evidence="2">The sequence shown here is derived from an EMBL/GenBank/DDBJ whole genome shotgun (WGS) entry which is preliminary data.</text>
</comment>
<feature type="compositionally biased region" description="Basic and acidic residues" evidence="1">
    <location>
        <begin position="572"/>
        <end position="597"/>
    </location>
</feature>
<feature type="compositionally biased region" description="Low complexity" evidence="1">
    <location>
        <begin position="530"/>
        <end position="540"/>
    </location>
</feature>
<evidence type="ECO:0008006" key="4">
    <source>
        <dbReference type="Google" id="ProtNLM"/>
    </source>
</evidence>
<feature type="compositionally biased region" description="Basic residues" evidence="1">
    <location>
        <begin position="1128"/>
        <end position="1140"/>
    </location>
</feature>
<dbReference type="STRING" id="181874.A0A409WDK6"/>
<dbReference type="OrthoDB" id="2261329at2759"/>
<dbReference type="Proteomes" id="UP000284842">
    <property type="component" value="Unassembled WGS sequence"/>
</dbReference>
<feature type="region of interest" description="Disordered" evidence="1">
    <location>
        <begin position="63"/>
        <end position="102"/>
    </location>
</feature>
<evidence type="ECO:0000313" key="2">
    <source>
        <dbReference type="EMBL" id="PPQ76612.1"/>
    </source>
</evidence>
<keyword evidence="3" id="KW-1185">Reference proteome</keyword>
<feature type="region of interest" description="Disordered" evidence="1">
    <location>
        <begin position="1"/>
        <end position="35"/>
    </location>
</feature>